<evidence type="ECO:0000313" key="3">
    <source>
        <dbReference type="Proteomes" id="UP001440984"/>
    </source>
</evidence>
<evidence type="ECO:0000259" key="1">
    <source>
        <dbReference type="Pfam" id="PF03992"/>
    </source>
</evidence>
<protein>
    <submittedName>
        <fullName evidence="2">Antibiotic biosynthesis monooxygenase family protein</fullName>
    </submittedName>
</protein>
<name>A0ABV0LME4_9PSEU</name>
<organism evidence="2 3">
    <name type="scientific">Amycolatopsis melonis</name>
    <dbReference type="NCBI Taxonomy" id="3156488"/>
    <lineage>
        <taxon>Bacteria</taxon>
        <taxon>Bacillati</taxon>
        <taxon>Actinomycetota</taxon>
        <taxon>Actinomycetes</taxon>
        <taxon>Pseudonocardiales</taxon>
        <taxon>Pseudonocardiaceae</taxon>
        <taxon>Amycolatopsis</taxon>
    </lineage>
</organism>
<dbReference type="Pfam" id="PF03992">
    <property type="entry name" value="ABM"/>
    <property type="match status" value="1"/>
</dbReference>
<dbReference type="Proteomes" id="UP001440984">
    <property type="component" value="Unassembled WGS sequence"/>
</dbReference>
<keyword evidence="3" id="KW-1185">Reference proteome</keyword>
<dbReference type="EMBL" id="JBDZYD010000012">
    <property type="protein sequence ID" value="MEQ0563462.1"/>
    <property type="molecule type" value="Genomic_DNA"/>
</dbReference>
<sequence length="120" mass="13539">MTNPVGHTQAGVDTPVTLINAFSVPLSQGDRFLSRWQENASFMVGAPGFRRARMYRAMSERAEITFVNVAEWEAGTALDEARRNPQWQASVQRVLEDPELDVVARPMVYEVAVEYTPEPR</sequence>
<keyword evidence="2" id="KW-0560">Oxidoreductase</keyword>
<gene>
    <name evidence="2" type="ORF">ABJI51_30665</name>
</gene>
<comment type="caution">
    <text evidence="2">The sequence shown here is derived from an EMBL/GenBank/DDBJ whole genome shotgun (WGS) entry which is preliminary data.</text>
</comment>
<dbReference type="InterPro" id="IPR011008">
    <property type="entry name" value="Dimeric_a/b-barrel"/>
</dbReference>
<dbReference type="SUPFAM" id="SSF54909">
    <property type="entry name" value="Dimeric alpha+beta barrel"/>
    <property type="match status" value="1"/>
</dbReference>
<dbReference type="InterPro" id="IPR007138">
    <property type="entry name" value="ABM_dom"/>
</dbReference>
<dbReference type="GO" id="GO:0004497">
    <property type="term" value="F:monooxygenase activity"/>
    <property type="evidence" value="ECO:0007669"/>
    <property type="project" value="UniProtKB-KW"/>
</dbReference>
<evidence type="ECO:0000313" key="2">
    <source>
        <dbReference type="EMBL" id="MEQ0563462.1"/>
    </source>
</evidence>
<reference evidence="2 3" key="1">
    <citation type="submission" date="2024-05" db="EMBL/GenBank/DDBJ databases">
        <authorList>
            <person name="Zhao H."/>
            <person name="Xu Y."/>
            <person name="Lin S."/>
            <person name="Spain J.C."/>
            <person name="Zhou N.-Y."/>
        </authorList>
    </citation>
    <scope>NUCLEOTIDE SEQUENCE [LARGE SCALE GENOMIC DNA]</scope>
    <source>
        <strain evidence="2 3">NEAU-NG30</strain>
    </source>
</reference>
<dbReference type="Gene3D" id="3.30.70.100">
    <property type="match status" value="1"/>
</dbReference>
<keyword evidence="2" id="KW-0503">Monooxygenase</keyword>
<proteinExistence type="predicted"/>
<dbReference type="RefSeq" id="WP_348954525.1">
    <property type="nucleotide sequence ID" value="NZ_JBDZYD010000012.1"/>
</dbReference>
<feature type="domain" description="ABM" evidence="1">
    <location>
        <begin position="15"/>
        <end position="92"/>
    </location>
</feature>
<accession>A0ABV0LME4</accession>